<evidence type="ECO:0000313" key="3">
    <source>
        <dbReference type="Proteomes" id="UP000194440"/>
    </source>
</evidence>
<accession>A0A240UKJ5</accession>
<gene>
    <name evidence="2" type="ORF">CBP36_21635</name>
</gene>
<dbReference type="AlphaFoldDB" id="A0A240UKJ5"/>
<feature type="domain" description="NERD" evidence="1">
    <location>
        <begin position="25"/>
        <end position="144"/>
    </location>
</feature>
<geneLocation type="plasmid" evidence="2 3">
    <name>pACP4.4</name>
</geneLocation>
<evidence type="ECO:0000259" key="1">
    <source>
        <dbReference type="PROSITE" id="PS50965"/>
    </source>
</evidence>
<reference evidence="2" key="1">
    <citation type="submission" date="2017-05" db="EMBL/GenBank/DDBJ databases">
        <title>Polyphasic characterization of four soil-derived phenanthrene-degrading Acidovorax strains and proposal of Acidovorax phenanthrenivorans sp. nov.</title>
        <authorList>
            <person name="Singleton D."/>
            <person name="Lee J."/>
            <person name="Dickey A.N."/>
            <person name="Stroud A."/>
            <person name="Scholl E.H."/>
            <person name="Wright F.A."/>
            <person name="Aitken M.D."/>
        </authorList>
    </citation>
    <scope>NUCLEOTIDE SEQUENCE</scope>
    <source>
        <strain evidence="2">P4</strain>
        <plasmid evidence="2">pACP4.4</plasmid>
    </source>
</reference>
<organism evidence="2 3">
    <name type="scientific">Acidovorax carolinensis</name>
    <dbReference type="NCBI Taxonomy" id="553814"/>
    <lineage>
        <taxon>Bacteria</taxon>
        <taxon>Pseudomonadati</taxon>
        <taxon>Pseudomonadota</taxon>
        <taxon>Betaproteobacteria</taxon>
        <taxon>Burkholderiales</taxon>
        <taxon>Comamonadaceae</taxon>
        <taxon>Acidovorax</taxon>
    </lineage>
</organism>
<dbReference type="EMBL" id="CP021370">
    <property type="protein sequence ID" value="ART61635.1"/>
    <property type="molecule type" value="Genomic_DNA"/>
</dbReference>
<dbReference type="KEGG" id="acis:CBP35_21205"/>
<evidence type="ECO:0000313" key="2">
    <source>
        <dbReference type="EMBL" id="ART61635.1"/>
    </source>
</evidence>
<proteinExistence type="predicted"/>
<name>A0A240UKJ5_9BURK</name>
<sequence length="207" mass="23634">MFKLALVGCVFASGYFIGRFRRMGLENTGEGAIRELLTRQFPGEEFHLMNNLTLPCSDGTTQIDHVLLSRYGVFVIETKHYTGWIFANADSAKWTQVIYQVRNQFQNPIRQNFKHLQVVRHLLDFVPNENVHSLVVFTGDAEFKTPKPDGVFSPLGLVSHLHGFAEEVLTVDQLHTAVGRLECARRLISGKTDTEHQRYLNQRFGEL</sequence>
<keyword evidence="2" id="KW-0614">Plasmid</keyword>
<protein>
    <submittedName>
        <fullName evidence="2">NERD domain-containing protein</fullName>
    </submittedName>
</protein>
<dbReference type="InterPro" id="IPR011528">
    <property type="entry name" value="NERD"/>
</dbReference>
<dbReference type="Proteomes" id="UP000194440">
    <property type="component" value="Plasmid pACP4.4"/>
</dbReference>
<dbReference type="KEGG" id="acip:CBP36_21635"/>
<keyword evidence="3" id="KW-1185">Reference proteome</keyword>
<dbReference type="Pfam" id="PF08378">
    <property type="entry name" value="NERD"/>
    <property type="match status" value="1"/>
</dbReference>
<dbReference type="PROSITE" id="PS50965">
    <property type="entry name" value="NERD"/>
    <property type="match status" value="1"/>
</dbReference>